<keyword evidence="6" id="KW-1185">Reference proteome</keyword>
<proteinExistence type="inferred from homology"/>
<reference evidence="5 6" key="1">
    <citation type="submission" date="2017-06" db="EMBL/GenBank/DDBJ databases">
        <authorList>
            <person name="Kim H.J."/>
            <person name="Triplett B.A."/>
        </authorList>
    </citation>
    <scope>NUCLEOTIDE SEQUENCE [LARGE SCALE GENOMIC DNA]</scope>
    <source>
        <strain evidence="5 6">SCA</strain>
    </source>
</reference>
<dbReference type="AlphaFoldDB" id="A0A239CB19"/>
<dbReference type="PROSITE" id="PS00893">
    <property type="entry name" value="NUDIX_BOX"/>
    <property type="match status" value="1"/>
</dbReference>
<dbReference type="Gene3D" id="3.90.79.10">
    <property type="entry name" value="Nucleoside Triphosphate Pyrophosphohydrolase"/>
    <property type="match status" value="1"/>
</dbReference>
<dbReference type="Proteomes" id="UP000198304">
    <property type="component" value="Unassembled WGS sequence"/>
</dbReference>
<organism evidence="5 6">
    <name type="scientific">Anaerovirgula multivorans</name>
    <dbReference type="NCBI Taxonomy" id="312168"/>
    <lineage>
        <taxon>Bacteria</taxon>
        <taxon>Bacillati</taxon>
        <taxon>Bacillota</taxon>
        <taxon>Clostridia</taxon>
        <taxon>Peptostreptococcales</taxon>
        <taxon>Natronincolaceae</taxon>
        <taxon>Anaerovirgula</taxon>
    </lineage>
</organism>
<dbReference type="EMBL" id="FZOJ01000005">
    <property type="protein sequence ID" value="SNS17092.1"/>
    <property type="molecule type" value="Genomic_DNA"/>
</dbReference>
<dbReference type="RefSeq" id="WP_176431240.1">
    <property type="nucleotide sequence ID" value="NZ_FZOJ01000005.1"/>
</dbReference>
<dbReference type="InterPro" id="IPR020476">
    <property type="entry name" value="Nudix_hydrolase"/>
</dbReference>
<dbReference type="GO" id="GO:0016787">
    <property type="term" value="F:hydrolase activity"/>
    <property type="evidence" value="ECO:0007669"/>
    <property type="project" value="UniProtKB-KW"/>
</dbReference>
<comment type="cofactor">
    <cofactor evidence="1">
        <name>Mg(2+)</name>
        <dbReference type="ChEBI" id="CHEBI:18420"/>
    </cofactor>
</comment>
<dbReference type="PROSITE" id="PS51462">
    <property type="entry name" value="NUDIX"/>
    <property type="match status" value="1"/>
</dbReference>
<evidence type="ECO:0000313" key="6">
    <source>
        <dbReference type="Proteomes" id="UP000198304"/>
    </source>
</evidence>
<dbReference type="InterPro" id="IPR000086">
    <property type="entry name" value="NUDIX_hydrolase_dom"/>
</dbReference>
<comment type="similarity">
    <text evidence="3">Belongs to the Nudix hydrolase family.</text>
</comment>
<dbReference type="PANTHER" id="PTHR43046">
    <property type="entry name" value="GDP-MANNOSE MANNOSYL HYDROLASE"/>
    <property type="match status" value="1"/>
</dbReference>
<dbReference type="PRINTS" id="PR00502">
    <property type="entry name" value="NUDIXFAMILY"/>
</dbReference>
<evidence type="ECO:0000256" key="3">
    <source>
        <dbReference type="RuleBase" id="RU003476"/>
    </source>
</evidence>
<evidence type="ECO:0000313" key="5">
    <source>
        <dbReference type="EMBL" id="SNS17092.1"/>
    </source>
</evidence>
<gene>
    <name evidence="5" type="ORF">SAMN05446037_100595</name>
</gene>
<name>A0A239CB19_9FIRM</name>
<evidence type="ECO:0000256" key="2">
    <source>
        <dbReference type="ARBA" id="ARBA00022801"/>
    </source>
</evidence>
<accession>A0A239CB19</accession>
<feature type="domain" description="Nudix hydrolase" evidence="4">
    <location>
        <begin position="7"/>
        <end position="140"/>
    </location>
</feature>
<dbReference type="Pfam" id="PF00293">
    <property type="entry name" value="NUDIX"/>
    <property type="match status" value="1"/>
</dbReference>
<dbReference type="InterPro" id="IPR015797">
    <property type="entry name" value="NUDIX_hydrolase-like_dom_sf"/>
</dbReference>
<sequence>MIEDIDNIHPGVAIIIFDKDKKVLLQKRADVGLWGIPSGHVEPGESVTEAAIREVKEETGLSICITRLIGVYSDPKSQVFKYPNGITTHFITTYFEGEVIEGDINCSSNETLELRYFEIDELPTDILSMHPQWLEDALCQQERAFIR</sequence>
<evidence type="ECO:0000256" key="1">
    <source>
        <dbReference type="ARBA" id="ARBA00001946"/>
    </source>
</evidence>
<dbReference type="InterPro" id="IPR020084">
    <property type="entry name" value="NUDIX_hydrolase_CS"/>
</dbReference>
<keyword evidence="2 3" id="KW-0378">Hydrolase</keyword>
<evidence type="ECO:0000259" key="4">
    <source>
        <dbReference type="PROSITE" id="PS51462"/>
    </source>
</evidence>
<dbReference type="SUPFAM" id="SSF55811">
    <property type="entry name" value="Nudix"/>
    <property type="match status" value="1"/>
</dbReference>
<protein>
    <submittedName>
        <fullName evidence="5">ADP-ribose pyrophosphatase YjhB, NUDIX family</fullName>
    </submittedName>
</protein>
<dbReference type="PANTHER" id="PTHR43046:SF2">
    <property type="entry name" value="8-OXO-DGTP DIPHOSPHATASE-RELATED"/>
    <property type="match status" value="1"/>
</dbReference>